<keyword evidence="2 6" id="KW-0698">rRNA processing</keyword>
<dbReference type="EMBL" id="QANS01000001">
    <property type="protein sequence ID" value="PTU33303.1"/>
    <property type="molecule type" value="Genomic_DNA"/>
</dbReference>
<keyword evidence="10" id="KW-1185">Reference proteome</keyword>
<comment type="function">
    <text evidence="6">Specifically methylates the guanine in position 2445 (m2G2445) and the guanine in position 2069 (m7G2069) of 23S rRNA.</text>
</comment>
<dbReference type="GO" id="GO:0005737">
    <property type="term" value="C:cytoplasm"/>
    <property type="evidence" value="ECO:0007669"/>
    <property type="project" value="UniProtKB-SubCell"/>
</dbReference>
<accession>A0A2T5ML46</accession>
<feature type="domain" description="THUMP" evidence="8">
    <location>
        <begin position="45"/>
        <end position="156"/>
    </location>
</feature>
<proteinExistence type="inferred from homology"/>
<dbReference type="GO" id="GO:0070043">
    <property type="term" value="F:rRNA (guanine-N7-)-methyltransferase activity"/>
    <property type="evidence" value="ECO:0007669"/>
    <property type="project" value="UniProtKB-UniRule"/>
</dbReference>
<organism evidence="9 10">
    <name type="scientific">Stenotrophobium rhamnosiphilum</name>
    <dbReference type="NCBI Taxonomy" id="2029166"/>
    <lineage>
        <taxon>Bacteria</taxon>
        <taxon>Pseudomonadati</taxon>
        <taxon>Pseudomonadota</taxon>
        <taxon>Gammaproteobacteria</taxon>
        <taxon>Nevskiales</taxon>
        <taxon>Nevskiaceae</taxon>
        <taxon>Stenotrophobium</taxon>
    </lineage>
</organism>
<evidence type="ECO:0000256" key="5">
    <source>
        <dbReference type="ARBA" id="ARBA00022691"/>
    </source>
</evidence>
<dbReference type="InterPro" id="IPR004114">
    <property type="entry name" value="THUMP_dom"/>
</dbReference>
<dbReference type="CDD" id="cd02440">
    <property type="entry name" value="AdoMet_MTases"/>
    <property type="match status" value="1"/>
</dbReference>
<dbReference type="GO" id="GO:0052915">
    <property type="term" value="F:23S rRNA (guanine(2445)-N(2))-methyltransferase activity"/>
    <property type="evidence" value="ECO:0007669"/>
    <property type="project" value="UniProtKB-UniRule"/>
</dbReference>
<dbReference type="Pfam" id="PF01170">
    <property type="entry name" value="UPF0020"/>
    <property type="match status" value="1"/>
</dbReference>
<dbReference type="InterPro" id="IPR002052">
    <property type="entry name" value="DNA_methylase_N6_adenine_CS"/>
</dbReference>
<reference evidence="9 10" key="1">
    <citation type="submission" date="2018-04" db="EMBL/GenBank/DDBJ databases">
        <title>Novel species isolated from glacier.</title>
        <authorList>
            <person name="Liu Q."/>
            <person name="Xin Y.-H."/>
        </authorList>
    </citation>
    <scope>NUCLEOTIDE SEQUENCE [LARGE SCALE GENOMIC DNA]</scope>
    <source>
        <strain evidence="9 10">GT1R17</strain>
    </source>
</reference>
<dbReference type="InterPro" id="IPR019614">
    <property type="entry name" value="SAM-dep_methyl-trfase"/>
</dbReference>
<dbReference type="InterPro" id="IPR053943">
    <property type="entry name" value="RlmKL-like_Mtase_CS"/>
</dbReference>
<gene>
    <name evidence="6" type="primary">rlmL</name>
    <name evidence="9" type="ORF">CJD38_02810</name>
</gene>
<comment type="similarity">
    <text evidence="6">Belongs to the methyltransferase superfamily. RlmKL family.</text>
</comment>
<dbReference type="Proteomes" id="UP000244248">
    <property type="component" value="Unassembled WGS sequence"/>
</dbReference>
<dbReference type="EC" id="2.1.1.173" evidence="6"/>
<evidence type="ECO:0000259" key="8">
    <source>
        <dbReference type="PROSITE" id="PS51165"/>
    </source>
</evidence>
<dbReference type="Pfam" id="PF22020">
    <property type="entry name" value="RlmL_1st"/>
    <property type="match status" value="1"/>
</dbReference>
<dbReference type="Pfam" id="PF02926">
    <property type="entry name" value="THUMP"/>
    <property type="match status" value="1"/>
</dbReference>
<evidence type="ECO:0000313" key="10">
    <source>
        <dbReference type="Proteomes" id="UP000244248"/>
    </source>
</evidence>
<dbReference type="GO" id="GO:0003723">
    <property type="term" value="F:RNA binding"/>
    <property type="evidence" value="ECO:0007669"/>
    <property type="project" value="UniProtKB-UniRule"/>
</dbReference>
<evidence type="ECO:0000256" key="7">
    <source>
        <dbReference type="PROSITE-ProRule" id="PRU00529"/>
    </source>
</evidence>
<comment type="caution">
    <text evidence="9">The sequence shown here is derived from an EMBL/GenBank/DDBJ whole genome shotgun (WGS) entry which is preliminary data.</text>
</comment>
<dbReference type="PIRSF" id="PIRSF037618">
    <property type="entry name" value="RNA_Mtase_bacteria_prd"/>
    <property type="match status" value="1"/>
</dbReference>
<dbReference type="OrthoDB" id="9809404at2"/>
<evidence type="ECO:0000313" key="9">
    <source>
        <dbReference type="EMBL" id="PTU33303.1"/>
    </source>
</evidence>
<dbReference type="HAMAP" id="MF_01858">
    <property type="entry name" value="23SrRNA_methyltr_KL"/>
    <property type="match status" value="1"/>
</dbReference>
<dbReference type="PROSITE" id="PS00092">
    <property type="entry name" value="N6_MTASE"/>
    <property type="match status" value="1"/>
</dbReference>
<name>A0A2T5ML46_9GAMM</name>
<dbReference type="PROSITE" id="PS01261">
    <property type="entry name" value="UPF0020"/>
    <property type="match status" value="1"/>
</dbReference>
<evidence type="ECO:0000256" key="2">
    <source>
        <dbReference type="ARBA" id="ARBA00022552"/>
    </source>
</evidence>
<dbReference type="InterPro" id="IPR017244">
    <property type="entry name" value="23SrRNA_methyltr_KL"/>
</dbReference>
<evidence type="ECO:0000256" key="3">
    <source>
        <dbReference type="ARBA" id="ARBA00022603"/>
    </source>
</evidence>
<evidence type="ECO:0000256" key="4">
    <source>
        <dbReference type="ARBA" id="ARBA00022679"/>
    </source>
</evidence>
<sequence>MSAFPLFATCPKGVEPLLAAELATFGATDVKERNGGVSFTGEQLVAYRACLWSRLAIRVLMPLTTFPLPDADALYTGAKAIDWTDLFELSSTFAIEVAGNSPNVTHTNFAGLKVKDAIADVFREKFGERPNVDADSPNIRVHLHMDKLNATLSLDLAGDSLHRRGYRSRSVEAPLKENLAAAILIRAGWPALMEQNAPLLDPMCGSGTLVIEAAMMAMDIAPGLERLRWGFEHWLEHKPKVWNDLVAEARARKAKGRAKKLPLMMGQDLDASTIKSARLNAERAGLEKYLQWQVMDASEMRPIGEKAGLVVVNPPYGERLGAEAEIIKLYSLFGSALKMRFTGWKASVFTGRADLGPRIGLRTSSIYALFNGALPCKLLNFDLAPRTMAAPVAVEPEVAEIDVENEVEETNEAPAAPLSPWAKAMAAKKAAAAPPVAVQPEPLPLTGGEDFGNRLRKNLKHLTKWAKREGVSNYRVYDNDLPEYAVAVDIYEADARHVHVQEYAAPKTIDPVKAEKRLREALSQIQQILEVPGSRIHFKIRRAQKGTAQYQRMDQQEEFLEVEEHGCRLRVNFEDYLDTGLFLDHRPLRYRIQQEAIGARFLNLFCYTGSASVHAAVGGASQTTSVDLSNTYLIWAQRNLELNGFYAEDPDRRSSQDNKHRLLRADCIFWLREEAAKSRPTLYDLILCDPPTFSNSKKMEGTLDTQRDHVELITLCSKLLTPAGKLYFSTNRRGFKLDTAALEGLKIKDITAQTLGEDFKRPPPMHKAWSIEL</sequence>
<keyword evidence="5 6" id="KW-0949">S-adenosyl-L-methionine</keyword>
<keyword evidence="3 6" id="KW-0489">Methyltransferase</keyword>
<dbReference type="SMART" id="SM00981">
    <property type="entry name" value="THUMP"/>
    <property type="match status" value="1"/>
</dbReference>
<dbReference type="PROSITE" id="PS51165">
    <property type="entry name" value="THUMP"/>
    <property type="match status" value="1"/>
</dbReference>
<dbReference type="Pfam" id="PF10672">
    <property type="entry name" value="Methyltrans_SAM"/>
    <property type="match status" value="1"/>
</dbReference>
<keyword evidence="4 6" id="KW-0808">Transferase</keyword>
<dbReference type="PANTHER" id="PTHR47313:SF1">
    <property type="entry name" value="RIBOSOMAL RNA LARGE SUBUNIT METHYLTRANSFERASE K_L"/>
    <property type="match status" value="1"/>
</dbReference>
<comment type="catalytic activity">
    <reaction evidence="6">
        <text>guanosine(2445) in 23S rRNA + S-adenosyl-L-methionine = N(2)-methylguanosine(2445) in 23S rRNA + S-adenosyl-L-homocysteine + H(+)</text>
        <dbReference type="Rhea" id="RHEA:42740"/>
        <dbReference type="Rhea" id="RHEA-COMP:10215"/>
        <dbReference type="Rhea" id="RHEA-COMP:10216"/>
        <dbReference type="ChEBI" id="CHEBI:15378"/>
        <dbReference type="ChEBI" id="CHEBI:57856"/>
        <dbReference type="ChEBI" id="CHEBI:59789"/>
        <dbReference type="ChEBI" id="CHEBI:74269"/>
        <dbReference type="ChEBI" id="CHEBI:74481"/>
        <dbReference type="EC" id="2.1.1.173"/>
    </reaction>
</comment>
<evidence type="ECO:0000256" key="1">
    <source>
        <dbReference type="ARBA" id="ARBA00022490"/>
    </source>
</evidence>
<dbReference type="Gene3D" id="3.30.750.80">
    <property type="entry name" value="RNA methyltransferase domain (HRMD) like"/>
    <property type="match status" value="1"/>
</dbReference>
<comment type="subcellular location">
    <subcellularLocation>
        <location evidence="6">Cytoplasm</location>
    </subcellularLocation>
</comment>
<dbReference type="CDD" id="cd11715">
    <property type="entry name" value="THUMP_AdoMetMT"/>
    <property type="match status" value="1"/>
</dbReference>
<dbReference type="InterPro" id="IPR054170">
    <property type="entry name" value="RlmL_1st"/>
</dbReference>
<comment type="catalytic activity">
    <reaction evidence="6">
        <text>guanosine(2069) in 23S rRNA + S-adenosyl-L-methionine = N(2)-methylguanosine(2069) in 23S rRNA + S-adenosyl-L-homocysteine + H(+)</text>
        <dbReference type="Rhea" id="RHEA:43772"/>
        <dbReference type="Rhea" id="RHEA-COMP:10688"/>
        <dbReference type="Rhea" id="RHEA-COMP:10689"/>
        <dbReference type="ChEBI" id="CHEBI:15378"/>
        <dbReference type="ChEBI" id="CHEBI:57856"/>
        <dbReference type="ChEBI" id="CHEBI:59789"/>
        <dbReference type="ChEBI" id="CHEBI:74269"/>
        <dbReference type="ChEBI" id="CHEBI:74481"/>
        <dbReference type="EC" id="2.1.1.264"/>
    </reaction>
</comment>
<evidence type="ECO:0000256" key="6">
    <source>
        <dbReference type="HAMAP-Rule" id="MF_01858"/>
    </source>
</evidence>
<dbReference type="AlphaFoldDB" id="A0A2T5ML46"/>
<dbReference type="Gene3D" id="3.30.2130.30">
    <property type="match status" value="1"/>
</dbReference>
<dbReference type="PANTHER" id="PTHR47313">
    <property type="entry name" value="RIBOSOMAL RNA LARGE SUBUNIT METHYLTRANSFERASE K/L"/>
    <property type="match status" value="1"/>
</dbReference>
<keyword evidence="7" id="KW-0694">RNA-binding</keyword>
<dbReference type="RefSeq" id="WP_107939012.1">
    <property type="nucleotide sequence ID" value="NZ_QANS01000001.1"/>
</dbReference>
<dbReference type="NCBIfam" id="NF008748">
    <property type="entry name" value="PRK11783.1"/>
    <property type="match status" value="1"/>
</dbReference>
<protein>
    <recommendedName>
        <fullName evidence="6">Ribosomal RNA large subunit methyltransferase K/L</fullName>
    </recommendedName>
    <domain>
        <recommendedName>
            <fullName evidence="6">23S rRNA m2G2445 methyltransferase</fullName>
            <ecNumber evidence="6">2.1.1.173</ecNumber>
        </recommendedName>
        <alternativeName>
            <fullName evidence="6">rRNA (guanine-N(2)-)-methyltransferase RlmL</fullName>
        </alternativeName>
    </domain>
    <domain>
        <recommendedName>
            <fullName evidence="6">23S rRNA m7G2069 methyltransferase</fullName>
            <ecNumber evidence="6">2.1.1.264</ecNumber>
        </recommendedName>
        <alternativeName>
            <fullName evidence="6">rRNA (guanine-N(7)-)-methyltransferase RlmK</fullName>
        </alternativeName>
    </domain>
</protein>
<dbReference type="InterPro" id="IPR000241">
    <property type="entry name" value="RlmKL-like_Mtase"/>
</dbReference>
<dbReference type="EC" id="2.1.1.264" evidence="6"/>
<dbReference type="InterPro" id="IPR029063">
    <property type="entry name" value="SAM-dependent_MTases_sf"/>
</dbReference>
<dbReference type="Gene3D" id="3.40.50.150">
    <property type="entry name" value="Vaccinia Virus protein VP39"/>
    <property type="match status" value="2"/>
</dbReference>
<dbReference type="SUPFAM" id="SSF53335">
    <property type="entry name" value="S-adenosyl-L-methionine-dependent methyltransferases"/>
    <property type="match status" value="2"/>
</dbReference>
<keyword evidence="1 6" id="KW-0963">Cytoplasm</keyword>